<dbReference type="AlphaFoldDB" id="A0A6F9DE30"/>
<dbReference type="Gene3D" id="3.30.70.330">
    <property type="match status" value="2"/>
</dbReference>
<feature type="compositionally biased region" description="Low complexity" evidence="9">
    <location>
        <begin position="19"/>
        <end position="38"/>
    </location>
</feature>
<dbReference type="InterPro" id="IPR035979">
    <property type="entry name" value="RBD_domain_sf"/>
</dbReference>
<evidence type="ECO:0000259" key="10">
    <source>
        <dbReference type="PROSITE" id="PS50102"/>
    </source>
</evidence>
<name>A0A6F9DE30_9ASCI</name>
<dbReference type="Pfam" id="PF00076">
    <property type="entry name" value="RRM_1"/>
    <property type="match status" value="2"/>
</dbReference>
<feature type="domain" description="RRM" evidence="10">
    <location>
        <begin position="117"/>
        <end position="199"/>
    </location>
</feature>
<dbReference type="PANTHER" id="PTHR48033">
    <property type="entry name" value="RNA-BINDING (RRM/RBD/RNP MOTIFS) FAMILY PROTEIN"/>
    <property type="match status" value="1"/>
</dbReference>
<evidence type="ECO:0000313" key="11">
    <source>
        <dbReference type="EMBL" id="CAB3253765.1"/>
    </source>
</evidence>
<keyword evidence="6 8" id="KW-0694">RNA-binding</keyword>
<comment type="subcellular location">
    <subcellularLocation>
        <location evidence="2">Cytoplasm</location>
    </subcellularLocation>
    <subcellularLocation>
        <location evidence="1">Nucleus</location>
    </subcellularLocation>
</comment>
<feature type="region of interest" description="Disordered" evidence="9">
    <location>
        <begin position="1"/>
        <end position="100"/>
    </location>
</feature>
<evidence type="ECO:0000256" key="8">
    <source>
        <dbReference type="PROSITE-ProRule" id="PRU00176"/>
    </source>
</evidence>
<keyword evidence="5" id="KW-0677">Repeat</keyword>
<evidence type="ECO:0000256" key="9">
    <source>
        <dbReference type="SAM" id="MobiDB-lite"/>
    </source>
</evidence>
<dbReference type="GO" id="GO:0010468">
    <property type="term" value="P:regulation of gene expression"/>
    <property type="evidence" value="ECO:0007669"/>
    <property type="project" value="TreeGrafter"/>
</dbReference>
<evidence type="ECO:0000256" key="6">
    <source>
        <dbReference type="ARBA" id="ARBA00022884"/>
    </source>
</evidence>
<dbReference type="GO" id="GO:0005737">
    <property type="term" value="C:cytoplasm"/>
    <property type="evidence" value="ECO:0007669"/>
    <property type="project" value="UniProtKB-SubCell"/>
</dbReference>
<dbReference type="EMBL" id="LR785800">
    <property type="protein sequence ID" value="CAB3253765.1"/>
    <property type="molecule type" value="mRNA"/>
</dbReference>
<evidence type="ECO:0000256" key="7">
    <source>
        <dbReference type="ARBA" id="ARBA00023242"/>
    </source>
</evidence>
<dbReference type="GO" id="GO:1990904">
    <property type="term" value="C:ribonucleoprotein complex"/>
    <property type="evidence" value="ECO:0007669"/>
    <property type="project" value="UniProtKB-KW"/>
</dbReference>
<dbReference type="InterPro" id="IPR000504">
    <property type="entry name" value="RRM_dom"/>
</dbReference>
<evidence type="ECO:0000256" key="5">
    <source>
        <dbReference type="ARBA" id="ARBA00022737"/>
    </source>
</evidence>
<evidence type="ECO:0000256" key="4">
    <source>
        <dbReference type="ARBA" id="ARBA00022490"/>
    </source>
</evidence>
<feature type="compositionally biased region" description="Low complexity" evidence="9">
    <location>
        <begin position="60"/>
        <end position="85"/>
    </location>
</feature>
<feature type="domain" description="RRM" evidence="10">
    <location>
        <begin position="199"/>
        <end position="276"/>
    </location>
</feature>
<feature type="compositionally biased region" description="Acidic residues" evidence="9">
    <location>
        <begin position="50"/>
        <end position="59"/>
    </location>
</feature>
<dbReference type="GO" id="GO:0000785">
    <property type="term" value="C:chromatin"/>
    <property type="evidence" value="ECO:0007669"/>
    <property type="project" value="TreeGrafter"/>
</dbReference>
<reference evidence="11" key="1">
    <citation type="submission" date="2020-04" db="EMBL/GenBank/DDBJ databases">
        <authorList>
            <person name="Neveu A P."/>
        </authorList>
    </citation>
    <scope>NUCLEOTIDE SEQUENCE</scope>
    <source>
        <tissue evidence="11">Whole embryo</tissue>
    </source>
</reference>
<gene>
    <name evidence="11" type="primary">Hnrnpab</name>
</gene>
<dbReference type="InterPro" id="IPR012677">
    <property type="entry name" value="Nucleotide-bd_a/b_plait_sf"/>
</dbReference>
<evidence type="ECO:0000256" key="3">
    <source>
        <dbReference type="ARBA" id="ARBA00022481"/>
    </source>
</evidence>
<dbReference type="SMART" id="SM00360">
    <property type="entry name" value="RRM"/>
    <property type="match status" value="2"/>
</dbReference>
<feature type="region of interest" description="Disordered" evidence="9">
    <location>
        <begin position="350"/>
        <end position="370"/>
    </location>
</feature>
<organism evidence="11">
    <name type="scientific">Phallusia mammillata</name>
    <dbReference type="NCBI Taxonomy" id="59560"/>
    <lineage>
        <taxon>Eukaryota</taxon>
        <taxon>Metazoa</taxon>
        <taxon>Chordata</taxon>
        <taxon>Tunicata</taxon>
        <taxon>Ascidiacea</taxon>
        <taxon>Phlebobranchia</taxon>
        <taxon>Ascidiidae</taxon>
        <taxon>Phallusia</taxon>
    </lineage>
</organism>
<accession>A0A6F9DE30</accession>
<protein>
    <submittedName>
        <fullName evidence="11">Heterogeneous nuclear ribonucleoprotein A/B</fullName>
    </submittedName>
</protein>
<dbReference type="CDD" id="cd12325">
    <property type="entry name" value="RRM1_hnRNPA_hnRNPD_like"/>
    <property type="match status" value="1"/>
</dbReference>
<keyword evidence="11" id="KW-0687">Ribonucleoprotein</keyword>
<dbReference type="PANTHER" id="PTHR48033:SF10">
    <property type="entry name" value="RNA-BINDING PROTEIN SQUID"/>
    <property type="match status" value="1"/>
</dbReference>
<keyword evidence="3" id="KW-0488">Methylation</keyword>
<keyword evidence="4" id="KW-0963">Cytoplasm</keyword>
<dbReference type="SUPFAM" id="SSF54928">
    <property type="entry name" value="RNA-binding domain, RBD"/>
    <property type="match status" value="2"/>
</dbReference>
<dbReference type="GO" id="GO:0003723">
    <property type="term" value="F:RNA binding"/>
    <property type="evidence" value="ECO:0007669"/>
    <property type="project" value="UniProtKB-UniRule"/>
</dbReference>
<dbReference type="FunFam" id="3.30.70.330:FF:000030">
    <property type="entry name" value="Heterogeneous nuclear ribonucleoprotein d0 isoform"/>
    <property type="match status" value="1"/>
</dbReference>
<proteinExistence type="evidence at transcript level"/>
<evidence type="ECO:0000256" key="2">
    <source>
        <dbReference type="ARBA" id="ARBA00004496"/>
    </source>
</evidence>
<dbReference type="PROSITE" id="PS50102">
    <property type="entry name" value="RRM"/>
    <property type="match status" value="2"/>
</dbReference>
<evidence type="ECO:0000256" key="1">
    <source>
        <dbReference type="ARBA" id="ARBA00004123"/>
    </source>
</evidence>
<sequence length="398" mass="43714">MADNENADEIKQEFEEEQSVPVQEEPQLEQEQQQQPEENVPEPEIKTENEEQTTEENAENAENTDNTDNTEAVEQTNVETNGNGEEAVEGGDGEGEKQEDKQLEEGALINATEDNDAKMFIGGLSWDTQNFTLREYFEKYGKVRDCTIKKDSKTERSRGFGFVLFEDPKCVDEVMKCKDHWLDGRHIDPKRAEAQRKDGKLFVGGISTETEDDTIREHFSQFGEIDVLERPTDRNTGKKRGFCFITFKKDGVLKLACAERNQELDGKSIDVKEAQQQLERGNRFMGRGGGMGRGGWGGPPGGYGGGGGFGYGGGYGGGYDGYGGGYGAGGGGFGGHGGYGNYGFQGGYGGGGKGSKPREGLGRRRGGGWGDTRTHSNHINWYGHRGQFHGAYHGYHDY</sequence>
<keyword evidence="7" id="KW-0539">Nucleus</keyword>
<dbReference type="GO" id="GO:0005654">
    <property type="term" value="C:nucleoplasm"/>
    <property type="evidence" value="ECO:0007669"/>
    <property type="project" value="TreeGrafter"/>
</dbReference>